<dbReference type="Gene3D" id="3.10.10.10">
    <property type="entry name" value="HIV Type 1 Reverse Transcriptase, subunit A, domain 1"/>
    <property type="match status" value="1"/>
</dbReference>
<name>A0A392T920_9FABA</name>
<proteinExistence type="predicted"/>
<dbReference type="SUPFAM" id="SSF56672">
    <property type="entry name" value="DNA/RNA polymerases"/>
    <property type="match status" value="1"/>
</dbReference>
<dbReference type="InterPro" id="IPR043502">
    <property type="entry name" value="DNA/RNA_pol_sf"/>
</dbReference>
<evidence type="ECO:0000313" key="1">
    <source>
        <dbReference type="EMBL" id="MCI57581.1"/>
    </source>
</evidence>
<organism evidence="1 2">
    <name type="scientific">Trifolium medium</name>
    <dbReference type="NCBI Taxonomy" id="97028"/>
    <lineage>
        <taxon>Eukaryota</taxon>
        <taxon>Viridiplantae</taxon>
        <taxon>Streptophyta</taxon>
        <taxon>Embryophyta</taxon>
        <taxon>Tracheophyta</taxon>
        <taxon>Spermatophyta</taxon>
        <taxon>Magnoliopsida</taxon>
        <taxon>eudicotyledons</taxon>
        <taxon>Gunneridae</taxon>
        <taxon>Pentapetalae</taxon>
        <taxon>rosids</taxon>
        <taxon>fabids</taxon>
        <taxon>Fabales</taxon>
        <taxon>Fabaceae</taxon>
        <taxon>Papilionoideae</taxon>
        <taxon>50 kb inversion clade</taxon>
        <taxon>NPAAA clade</taxon>
        <taxon>Hologalegina</taxon>
        <taxon>IRL clade</taxon>
        <taxon>Trifolieae</taxon>
        <taxon>Trifolium</taxon>
    </lineage>
</organism>
<feature type="non-terminal residue" evidence="1">
    <location>
        <position position="56"/>
    </location>
</feature>
<dbReference type="AlphaFoldDB" id="A0A392T920"/>
<sequence length="56" mass="6290">MPGAQPISVAPYRMSSVELRELKTQLEELLRKHFIKPSVSPWGAPVLLVKKKDGTM</sequence>
<dbReference type="PANTHER" id="PTHR15503:SF45">
    <property type="entry name" value="RNA-DIRECTED DNA POLYMERASE HOMOLOG"/>
    <property type="match status" value="1"/>
</dbReference>
<protein>
    <submittedName>
        <fullName evidence="1">Enzymatic polyprotein</fullName>
    </submittedName>
</protein>
<keyword evidence="2" id="KW-1185">Reference proteome</keyword>
<comment type="caution">
    <text evidence="1">The sequence shown here is derived from an EMBL/GenBank/DDBJ whole genome shotgun (WGS) entry which is preliminary data.</text>
</comment>
<evidence type="ECO:0000313" key="2">
    <source>
        <dbReference type="Proteomes" id="UP000265520"/>
    </source>
</evidence>
<dbReference type="Proteomes" id="UP000265520">
    <property type="component" value="Unassembled WGS sequence"/>
</dbReference>
<dbReference type="InterPro" id="IPR032567">
    <property type="entry name" value="RTL1-rel"/>
</dbReference>
<reference evidence="1 2" key="1">
    <citation type="journal article" date="2018" name="Front. Plant Sci.">
        <title>Red Clover (Trifolium pratense) and Zigzag Clover (T. medium) - A Picture of Genomic Similarities and Differences.</title>
        <authorList>
            <person name="Dluhosova J."/>
            <person name="Istvanek J."/>
            <person name="Nedelnik J."/>
            <person name="Repkova J."/>
        </authorList>
    </citation>
    <scope>NUCLEOTIDE SEQUENCE [LARGE SCALE GENOMIC DNA]</scope>
    <source>
        <strain evidence="2">cv. 10/8</strain>
        <tissue evidence="1">Leaf</tissue>
    </source>
</reference>
<dbReference type="PANTHER" id="PTHR15503">
    <property type="entry name" value="LDOC1 RELATED"/>
    <property type="match status" value="1"/>
</dbReference>
<dbReference type="EMBL" id="LXQA010531553">
    <property type="protein sequence ID" value="MCI57581.1"/>
    <property type="molecule type" value="Genomic_DNA"/>
</dbReference>
<accession>A0A392T920</accession>